<dbReference type="EMBL" id="JBHFQA010000008">
    <property type="protein sequence ID" value="KAL2095478.1"/>
    <property type="molecule type" value="Genomic_DNA"/>
</dbReference>
<evidence type="ECO:0000256" key="7">
    <source>
        <dbReference type="ARBA" id="ARBA00023036"/>
    </source>
</evidence>
<keyword evidence="6" id="KW-0597">Phosphoprotein</keyword>
<evidence type="ECO:0000256" key="2">
    <source>
        <dbReference type="ARBA" id="ARBA00004486"/>
    </source>
</evidence>
<dbReference type="GO" id="GO:0005856">
    <property type="term" value="C:cytoskeleton"/>
    <property type="evidence" value="ECO:0007669"/>
    <property type="project" value="UniProtKB-SubCell"/>
</dbReference>
<dbReference type="GO" id="GO:0017124">
    <property type="term" value="F:SH3 domain binding"/>
    <property type="evidence" value="ECO:0007669"/>
    <property type="project" value="UniProtKB-KW"/>
</dbReference>
<keyword evidence="15" id="KW-1185">Reference proteome</keyword>
<feature type="compositionally biased region" description="Basic and acidic residues" evidence="12">
    <location>
        <begin position="135"/>
        <end position="154"/>
    </location>
</feature>
<gene>
    <name evidence="14" type="ORF">ACEWY4_010197</name>
</gene>
<feature type="compositionally biased region" description="Basic and acidic residues" evidence="12">
    <location>
        <begin position="239"/>
        <end position="248"/>
    </location>
</feature>
<protein>
    <recommendedName>
        <fullName evidence="13">WH1 domain-containing protein</fullName>
    </recommendedName>
</protein>
<dbReference type="CDD" id="cd01207">
    <property type="entry name" value="EVH1_Ena_VASP-like"/>
    <property type="match status" value="1"/>
</dbReference>
<dbReference type="GO" id="GO:0005925">
    <property type="term" value="C:focal adhesion"/>
    <property type="evidence" value="ECO:0007669"/>
    <property type="project" value="UniProtKB-ARBA"/>
</dbReference>
<dbReference type="Pfam" id="PF08776">
    <property type="entry name" value="VASP_tetra"/>
    <property type="match status" value="1"/>
</dbReference>
<comment type="similarity">
    <text evidence="4">Belongs to the Ena/VASP family.</text>
</comment>
<feature type="domain" description="WH1" evidence="13">
    <location>
        <begin position="1"/>
        <end position="113"/>
    </location>
</feature>
<dbReference type="SUPFAM" id="SSF118370">
    <property type="entry name" value="Vasodilator-stimulated phosphoprotein, VASP, tetramerisation domain"/>
    <property type="match status" value="1"/>
</dbReference>
<dbReference type="InterPro" id="IPR011993">
    <property type="entry name" value="PH-like_dom_sf"/>
</dbReference>
<dbReference type="GO" id="GO:0005829">
    <property type="term" value="C:cytosol"/>
    <property type="evidence" value="ECO:0007669"/>
    <property type="project" value="UniProtKB-ARBA"/>
</dbReference>
<dbReference type="InterPro" id="IPR000697">
    <property type="entry name" value="WH1/EVH1_dom"/>
</dbReference>
<evidence type="ECO:0000256" key="12">
    <source>
        <dbReference type="SAM" id="MobiDB-lite"/>
    </source>
</evidence>
<keyword evidence="9" id="KW-0206">Cytoskeleton</keyword>
<reference evidence="14 15" key="1">
    <citation type="submission" date="2024-09" db="EMBL/GenBank/DDBJ databases">
        <title>A chromosome-level genome assembly of Gray's grenadier anchovy, Coilia grayii.</title>
        <authorList>
            <person name="Fu Z."/>
        </authorList>
    </citation>
    <scope>NUCLEOTIDE SEQUENCE [LARGE SCALE GENOMIC DNA]</scope>
    <source>
        <strain evidence="14">G4</strain>
        <tissue evidence="14">Muscle</tissue>
    </source>
</reference>
<dbReference type="InterPro" id="IPR014885">
    <property type="entry name" value="VASP_tetra"/>
</dbReference>
<evidence type="ECO:0000256" key="3">
    <source>
        <dbReference type="ARBA" id="ARBA00004510"/>
    </source>
</evidence>
<evidence type="ECO:0000256" key="6">
    <source>
        <dbReference type="ARBA" id="ARBA00022553"/>
    </source>
</evidence>
<evidence type="ECO:0000256" key="10">
    <source>
        <dbReference type="ARBA" id="ARBA00023273"/>
    </source>
</evidence>
<sequence length="408" mass="42800">MSESSICQARAIVMIYDDASKRWAPAGTGAQSVSRLQIYHNTGNNSYRVVGRKMQADQQVVMNCPLSKGQKYNQATPNFHQWRDARQVWGLNFSTKEDASLFANSMTHALDVINGLSNTAPPPVQNEPSVEEQEEQKRLERQREEQQKLERERQASASTAPPAQPAAPAVVPPPPPGPPPPPPPPSSSAPAAPPPPGPPPPPGAGPPPPPPPPPPPSSGGGGGGGGLAEALAGAKLRKANRDGSESKASDTQSSAQGSSSGGGGGGGGGGGFMGEMSAMLARRRKVADNPTPPKEEPHNANSSQESPAPKFPPQNDVKKTWGEKSSTLPRTASTPRPQDSSSVSSSAVSRIKPANSTKEGCSCTESSLEKFKEEILEEICKELQNIKNEITQAVIQELQKNAATQDAP</sequence>
<evidence type="ECO:0000259" key="13">
    <source>
        <dbReference type="PROSITE" id="PS50229"/>
    </source>
</evidence>
<evidence type="ECO:0000256" key="4">
    <source>
        <dbReference type="ARBA" id="ARBA00009785"/>
    </source>
</evidence>
<dbReference type="GO" id="GO:0003779">
    <property type="term" value="F:actin binding"/>
    <property type="evidence" value="ECO:0007669"/>
    <property type="project" value="UniProtKB-KW"/>
</dbReference>
<dbReference type="Gene3D" id="2.30.29.30">
    <property type="entry name" value="Pleckstrin-homology domain (PH domain)/Phosphotyrosine-binding domain (PTB)"/>
    <property type="match status" value="1"/>
</dbReference>
<dbReference type="PANTHER" id="PTHR11202:SF12">
    <property type="entry name" value="VASODILATOR-STIMULATED PHOSPHOPROTEIN"/>
    <property type="match status" value="1"/>
</dbReference>
<feature type="compositionally biased region" description="Low complexity" evidence="12">
    <location>
        <begin position="340"/>
        <end position="349"/>
    </location>
</feature>
<organism evidence="14 15">
    <name type="scientific">Coilia grayii</name>
    <name type="common">Gray's grenadier anchovy</name>
    <dbReference type="NCBI Taxonomy" id="363190"/>
    <lineage>
        <taxon>Eukaryota</taxon>
        <taxon>Metazoa</taxon>
        <taxon>Chordata</taxon>
        <taxon>Craniata</taxon>
        <taxon>Vertebrata</taxon>
        <taxon>Euteleostomi</taxon>
        <taxon>Actinopterygii</taxon>
        <taxon>Neopterygii</taxon>
        <taxon>Teleostei</taxon>
        <taxon>Clupei</taxon>
        <taxon>Clupeiformes</taxon>
        <taxon>Clupeoidei</taxon>
        <taxon>Engraulidae</taxon>
        <taxon>Coilinae</taxon>
        <taxon>Coilia</taxon>
    </lineage>
</organism>
<dbReference type="Proteomes" id="UP001591681">
    <property type="component" value="Unassembled WGS sequence"/>
</dbReference>
<comment type="subcellular location">
    <subcellularLocation>
        <location evidence="2">Cell projection</location>
        <location evidence="2">Filopodium</location>
    </subcellularLocation>
    <subcellularLocation>
        <location evidence="3">Cell projection</location>
        <location evidence="3">Lamellipodium</location>
    </subcellularLocation>
    <subcellularLocation>
        <location evidence="1">Cytoplasm</location>
        <location evidence="1">Cytoskeleton</location>
    </subcellularLocation>
</comment>
<dbReference type="SUPFAM" id="SSF101447">
    <property type="entry name" value="Formin homology 2 domain (FH2 domain)"/>
    <property type="match status" value="1"/>
</dbReference>
<keyword evidence="5" id="KW-0963">Cytoplasm</keyword>
<keyword evidence="8" id="KW-0009">Actin-binding</keyword>
<dbReference type="SMART" id="SM00461">
    <property type="entry name" value="WH1"/>
    <property type="match status" value="1"/>
</dbReference>
<dbReference type="GO" id="GO:0030027">
    <property type="term" value="C:lamellipodium"/>
    <property type="evidence" value="ECO:0007669"/>
    <property type="project" value="UniProtKB-SubCell"/>
</dbReference>
<keyword evidence="10" id="KW-0966">Cell projection</keyword>
<evidence type="ECO:0000256" key="1">
    <source>
        <dbReference type="ARBA" id="ARBA00004245"/>
    </source>
</evidence>
<dbReference type="Gene3D" id="1.20.5.1160">
    <property type="entry name" value="Vasodilator-stimulated phosphoprotein"/>
    <property type="match status" value="1"/>
</dbReference>
<evidence type="ECO:0000256" key="9">
    <source>
        <dbReference type="ARBA" id="ARBA00023212"/>
    </source>
</evidence>
<keyword evidence="7" id="KW-0729">SH3-binding</keyword>
<evidence type="ECO:0000313" key="14">
    <source>
        <dbReference type="EMBL" id="KAL2095478.1"/>
    </source>
</evidence>
<evidence type="ECO:0000256" key="8">
    <source>
        <dbReference type="ARBA" id="ARBA00023203"/>
    </source>
</evidence>
<dbReference type="PROSITE" id="PS50229">
    <property type="entry name" value="WH1"/>
    <property type="match status" value="1"/>
</dbReference>
<dbReference type="InterPro" id="IPR038023">
    <property type="entry name" value="VASP_sf"/>
</dbReference>
<feature type="coiled-coil region" evidence="11">
    <location>
        <begin position="369"/>
        <end position="396"/>
    </location>
</feature>
<dbReference type="FunFam" id="2.30.29.30:FF:000047">
    <property type="entry name" value="vasodilator-stimulated phosphoprotein isoform X2"/>
    <property type="match status" value="1"/>
</dbReference>
<name>A0ABD1K995_9TELE</name>
<feature type="region of interest" description="Disordered" evidence="12">
    <location>
        <begin position="114"/>
        <end position="365"/>
    </location>
</feature>
<dbReference type="AlphaFoldDB" id="A0ABD1K995"/>
<dbReference type="SUPFAM" id="SSF50729">
    <property type="entry name" value="PH domain-like"/>
    <property type="match status" value="1"/>
</dbReference>
<feature type="compositionally biased region" description="Gly residues" evidence="12">
    <location>
        <begin position="259"/>
        <end position="273"/>
    </location>
</feature>
<dbReference type="PANTHER" id="PTHR11202">
    <property type="entry name" value="SPROUTY-RELATED, EVH1 DOMAIN-CONTAINING PROTEIN FAMILY MEMBER"/>
    <property type="match status" value="1"/>
</dbReference>
<evidence type="ECO:0000313" key="15">
    <source>
        <dbReference type="Proteomes" id="UP001591681"/>
    </source>
</evidence>
<keyword evidence="11" id="KW-0175">Coiled coil</keyword>
<accession>A0ABD1K995</accession>
<comment type="caution">
    <text evidence="14">The sequence shown here is derived from an EMBL/GenBank/DDBJ whole genome shotgun (WGS) entry which is preliminary data.</text>
</comment>
<feature type="compositionally biased region" description="Gly residues" evidence="12">
    <location>
        <begin position="218"/>
        <end position="227"/>
    </location>
</feature>
<proteinExistence type="inferred from homology"/>
<evidence type="ECO:0000256" key="11">
    <source>
        <dbReference type="SAM" id="Coils"/>
    </source>
</evidence>
<dbReference type="GO" id="GO:0030175">
    <property type="term" value="C:filopodium"/>
    <property type="evidence" value="ECO:0007669"/>
    <property type="project" value="UniProtKB-SubCell"/>
</dbReference>
<feature type="compositionally biased region" description="Polar residues" evidence="12">
    <location>
        <begin position="323"/>
        <end position="339"/>
    </location>
</feature>
<dbReference type="Pfam" id="PF00568">
    <property type="entry name" value="WH1"/>
    <property type="match status" value="1"/>
</dbReference>
<evidence type="ECO:0000256" key="5">
    <source>
        <dbReference type="ARBA" id="ARBA00022490"/>
    </source>
</evidence>
<feature type="compositionally biased region" description="Pro residues" evidence="12">
    <location>
        <begin position="162"/>
        <end position="217"/>
    </location>
</feature>